<evidence type="ECO:0000256" key="1">
    <source>
        <dbReference type="SAM" id="MobiDB-lite"/>
    </source>
</evidence>
<protein>
    <submittedName>
        <fullName evidence="2">Uncharacterized protein</fullName>
    </submittedName>
</protein>
<dbReference type="EMBL" id="BMAV01002731">
    <property type="protein sequence ID" value="GFY41877.1"/>
    <property type="molecule type" value="Genomic_DNA"/>
</dbReference>
<feature type="compositionally biased region" description="Basic residues" evidence="1">
    <location>
        <begin position="273"/>
        <end position="295"/>
    </location>
</feature>
<organism evidence="2 3">
    <name type="scientific">Trichonephila inaurata madagascariensis</name>
    <dbReference type="NCBI Taxonomy" id="2747483"/>
    <lineage>
        <taxon>Eukaryota</taxon>
        <taxon>Metazoa</taxon>
        <taxon>Ecdysozoa</taxon>
        <taxon>Arthropoda</taxon>
        <taxon>Chelicerata</taxon>
        <taxon>Arachnida</taxon>
        <taxon>Araneae</taxon>
        <taxon>Araneomorphae</taxon>
        <taxon>Entelegynae</taxon>
        <taxon>Araneoidea</taxon>
        <taxon>Nephilidae</taxon>
        <taxon>Trichonephila</taxon>
        <taxon>Trichonephila inaurata</taxon>
    </lineage>
</organism>
<gene>
    <name evidence="2" type="ORF">TNIN_30051</name>
</gene>
<proteinExistence type="predicted"/>
<dbReference type="AlphaFoldDB" id="A0A8X6WWI0"/>
<evidence type="ECO:0000313" key="2">
    <source>
        <dbReference type="EMBL" id="GFY41877.1"/>
    </source>
</evidence>
<feature type="region of interest" description="Disordered" evidence="1">
    <location>
        <begin position="267"/>
        <end position="295"/>
    </location>
</feature>
<accession>A0A8X6WWI0</accession>
<reference evidence="2" key="1">
    <citation type="submission" date="2020-08" db="EMBL/GenBank/DDBJ databases">
        <title>Multicomponent nature underlies the extraordinary mechanical properties of spider dragline silk.</title>
        <authorList>
            <person name="Kono N."/>
            <person name="Nakamura H."/>
            <person name="Mori M."/>
            <person name="Yoshida Y."/>
            <person name="Ohtoshi R."/>
            <person name="Malay A.D."/>
            <person name="Moran D.A.P."/>
            <person name="Tomita M."/>
            <person name="Numata K."/>
            <person name="Arakawa K."/>
        </authorList>
    </citation>
    <scope>NUCLEOTIDE SEQUENCE</scope>
</reference>
<evidence type="ECO:0000313" key="3">
    <source>
        <dbReference type="Proteomes" id="UP000886998"/>
    </source>
</evidence>
<comment type="caution">
    <text evidence="2">The sequence shown here is derived from an EMBL/GenBank/DDBJ whole genome shotgun (WGS) entry which is preliminary data.</text>
</comment>
<sequence length="295" mass="33603">MTIVRHRSSNCPSGWTQKFPRKIKTEREKEVPQKEAGLSKGTLSLSLGYCEDEGIGPPPKGRRIYVHISITTVSKNLQRYPFTIGQVLTLLLTGTTGSSEECRRHLGTKKLVTYGELQWTLLVDAALKIPDYSNLSLFWKNKNSKEASIRKEKGEKSVYTTSFFDRLAAVVNTCPKMKKLLNLGSKTASSSQSNRNFLSRGLKDHMPIDHHREKKLIYRQNVFVNNKKTSNYVFTKGGPRCPEADMIISVHLKRLKHISILSETKPVTLRPPAHPHRGIRRKRPPIKLKRIPKRP</sequence>
<dbReference type="Proteomes" id="UP000886998">
    <property type="component" value="Unassembled WGS sequence"/>
</dbReference>
<keyword evidence="3" id="KW-1185">Reference proteome</keyword>
<name>A0A8X6WWI0_9ARAC</name>